<reference evidence="2 3" key="1">
    <citation type="journal article" date="2010" name="Stand. Genomic Sci.">
        <title>Complete genome sequence of Olsenella uli type strain (VPI D76D-27C).</title>
        <authorList>
            <person name="Goker M."/>
            <person name="Held B."/>
            <person name="Lucas S."/>
            <person name="Nolan M."/>
            <person name="Yasawong M."/>
            <person name="Glavina Del Rio T."/>
            <person name="Tice H."/>
            <person name="Cheng J.F."/>
            <person name="Bruce D."/>
            <person name="Detter J.C."/>
            <person name="Tapia R."/>
            <person name="Han C."/>
            <person name="Goodwin L."/>
            <person name="Pitluck S."/>
            <person name="Liolios K."/>
            <person name="Ivanova N."/>
            <person name="Mavromatis K."/>
            <person name="Mikhailova N."/>
            <person name="Pati A."/>
            <person name="Chen A."/>
            <person name="Palaniappan K."/>
            <person name="Land M."/>
            <person name="Hauser L."/>
            <person name="Chang Y.J."/>
            <person name="Jeffries C.D."/>
            <person name="Rohde M."/>
            <person name="Sikorski J."/>
            <person name="Pukall R."/>
            <person name="Woyke T."/>
            <person name="Bristow J."/>
            <person name="Eisen J.A."/>
            <person name="Markowitz V."/>
            <person name="Hugenholtz P."/>
            <person name="Kyrpides N.C."/>
            <person name="Klenk H.P."/>
            <person name="Lapidus A."/>
        </authorList>
    </citation>
    <scope>NUCLEOTIDE SEQUENCE [LARGE SCALE GENOMIC DNA]</scope>
    <source>
        <strain evidence="3">ATCC 49627 / DSM 7084 / CIP 109912 / JCM 12494 / NCIMB 702895 / VPI D76D-27C</strain>
    </source>
</reference>
<evidence type="ECO:0000256" key="1">
    <source>
        <dbReference type="SAM" id="Phobius"/>
    </source>
</evidence>
<dbReference type="HOGENOM" id="CLU_060742_0_0_11"/>
<dbReference type="GO" id="GO:0009401">
    <property type="term" value="P:phosphoenolpyruvate-dependent sugar phosphotransferase system"/>
    <property type="evidence" value="ECO:0007669"/>
    <property type="project" value="InterPro"/>
</dbReference>
<dbReference type="InterPro" id="IPR050303">
    <property type="entry name" value="GatZ_KbaZ_carbometab"/>
</dbReference>
<dbReference type="Pfam" id="PF03613">
    <property type="entry name" value="EIID-AGA"/>
    <property type="match status" value="1"/>
</dbReference>
<organism evidence="2 3">
    <name type="scientific">Olsenella uli (strain ATCC 49627 / DSM 7084 / CCUG 31166 / CIP 109912 / JCM 12494 / LMG 11480 / NCIMB 702895 / VPI D76D-27C)</name>
    <name type="common">Lactobacillus uli</name>
    <dbReference type="NCBI Taxonomy" id="633147"/>
    <lineage>
        <taxon>Bacteria</taxon>
        <taxon>Bacillati</taxon>
        <taxon>Actinomycetota</taxon>
        <taxon>Coriobacteriia</taxon>
        <taxon>Coriobacteriales</taxon>
        <taxon>Atopobiaceae</taxon>
        <taxon>Olsenella</taxon>
    </lineage>
</organism>
<dbReference type="InterPro" id="IPR004704">
    <property type="entry name" value="PTS_IID_man"/>
</dbReference>
<evidence type="ECO:0000313" key="2">
    <source>
        <dbReference type="EMBL" id="ADK67590.1"/>
    </source>
</evidence>
<keyword evidence="1" id="KW-0472">Membrane</keyword>
<dbReference type="AlphaFoldDB" id="E1QYX6"/>
<dbReference type="OrthoDB" id="9811533at2"/>
<keyword evidence="3" id="KW-1185">Reference proteome</keyword>
<dbReference type="Proteomes" id="UP000000333">
    <property type="component" value="Chromosome"/>
</dbReference>
<dbReference type="PROSITE" id="PS51108">
    <property type="entry name" value="PTS_EIID"/>
    <property type="match status" value="1"/>
</dbReference>
<feature type="transmembrane region" description="Helical" evidence="1">
    <location>
        <begin position="70"/>
        <end position="89"/>
    </location>
</feature>
<dbReference type="GeneID" id="78511913"/>
<dbReference type="GO" id="GO:0005886">
    <property type="term" value="C:plasma membrane"/>
    <property type="evidence" value="ECO:0007669"/>
    <property type="project" value="TreeGrafter"/>
</dbReference>
<dbReference type="PANTHER" id="PTHR32502:SF23">
    <property type="entry name" value="TRANSPORT PROTEIN, PTS SYSTEM"/>
    <property type="match status" value="1"/>
</dbReference>
<protein>
    <submittedName>
        <fullName evidence="2">PTS system IID component, Man family (TC 4.A.6)</fullName>
    </submittedName>
</protein>
<feature type="transmembrane region" description="Helical" evidence="1">
    <location>
        <begin position="143"/>
        <end position="163"/>
    </location>
</feature>
<evidence type="ECO:0000313" key="3">
    <source>
        <dbReference type="Proteomes" id="UP000000333"/>
    </source>
</evidence>
<dbReference type="STRING" id="633147.Olsu_0472"/>
<feature type="transmembrane region" description="Helical" evidence="1">
    <location>
        <begin position="257"/>
        <end position="274"/>
    </location>
</feature>
<sequence length="276" mass="29429">MTSDRKSDFGITKNDLVKTSLNVGSLGMEFSWTYVNQMGLAFCVMIMNCLKKIWGEGTEGYKQALERNAAFFNITVQLAPFVGGITIAMEEGVAKGKVDPKAINDVKAALMGPLSGIGDSIFLTTLRVIAAGVGISMCQAGNLAGPLVFLLIYNIPAFWLRVVGIRYGYEMGTSLLDRAEKSGIMEKVLAAAGIVGIMVIGSMTKDMFGAELAIGFGAGDDATTLQAVLDGIMPGMVGLGFMWLYYWLLGKKISPSVLVLGTMLLGVILVYFGIMA</sequence>
<proteinExistence type="predicted"/>
<feature type="transmembrane region" description="Helical" evidence="1">
    <location>
        <begin position="224"/>
        <end position="245"/>
    </location>
</feature>
<accession>E1QYX6</accession>
<dbReference type="PATRIC" id="fig|633147.7.peg.1085"/>
<dbReference type="EMBL" id="CP002106">
    <property type="protein sequence ID" value="ADK67590.1"/>
    <property type="molecule type" value="Genomic_DNA"/>
</dbReference>
<name>E1QYX6_OLSUV</name>
<dbReference type="KEGG" id="ols:Olsu_0472"/>
<dbReference type="PANTHER" id="PTHR32502">
    <property type="entry name" value="N-ACETYLGALACTOSAMINE PERMEASE II COMPONENT-RELATED"/>
    <property type="match status" value="1"/>
</dbReference>
<dbReference type="eggNOG" id="COG3716">
    <property type="taxonomic scope" value="Bacteria"/>
</dbReference>
<dbReference type="RefSeq" id="WP_013251342.1">
    <property type="nucleotide sequence ID" value="NC_014363.1"/>
</dbReference>
<keyword evidence="1" id="KW-0812">Transmembrane</keyword>
<gene>
    <name evidence="2" type="ordered locus">Olsu_0472</name>
</gene>
<keyword evidence="1" id="KW-1133">Transmembrane helix</keyword>
<feature type="transmembrane region" description="Helical" evidence="1">
    <location>
        <begin position="31"/>
        <end position="50"/>
    </location>
</feature>